<evidence type="ECO:0000256" key="1">
    <source>
        <dbReference type="SAM" id="MobiDB-lite"/>
    </source>
</evidence>
<dbReference type="EMBL" id="KQ257459">
    <property type="protein sequence ID" value="KNC98858.1"/>
    <property type="molecule type" value="Genomic_DNA"/>
</dbReference>
<dbReference type="eggNOG" id="KOG2500">
    <property type="taxonomic scope" value="Eukaryota"/>
</dbReference>
<dbReference type="InterPro" id="IPR011993">
    <property type="entry name" value="PH-like_dom_sf"/>
</dbReference>
<evidence type="ECO:0000259" key="2">
    <source>
        <dbReference type="Pfam" id="PF07933"/>
    </source>
</evidence>
<feature type="compositionally biased region" description="Polar residues" evidence="1">
    <location>
        <begin position="223"/>
        <end position="252"/>
    </location>
</feature>
<keyword evidence="4" id="KW-1185">Reference proteome</keyword>
<dbReference type="AlphaFoldDB" id="A0A0L0HDL9"/>
<evidence type="ECO:0000313" key="4">
    <source>
        <dbReference type="Proteomes" id="UP000053201"/>
    </source>
</evidence>
<organism evidence="3 4">
    <name type="scientific">Spizellomyces punctatus (strain DAOM BR117)</name>
    <dbReference type="NCBI Taxonomy" id="645134"/>
    <lineage>
        <taxon>Eukaryota</taxon>
        <taxon>Fungi</taxon>
        <taxon>Fungi incertae sedis</taxon>
        <taxon>Chytridiomycota</taxon>
        <taxon>Chytridiomycota incertae sedis</taxon>
        <taxon>Chytridiomycetes</taxon>
        <taxon>Spizellomycetales</taxon>
        <taxon>Spizellomycetaceae</taxon>
        <taxon>Spizellomyces</taxon>
    </lineage>
</organism>
<dbReference type="Pfam" id="PF07933">
    <property type="entry name" value="DUF1681"/>
    <property type="match status" value="1"/>
</dbReference>
<feature type="region of interest" description="Disordered" evidence="1">
    <location>
        <begin position="130"/>
        <end position="252"/>
    </location>
</feature>
<gene>
    <name evidence="3" type="ORF">SPPG_05828</name>
</gene>
<dbReference type="OMA" id="NEGHRAQ"/>
<accession>A0A0L0HDL9</accession>
<proteinExistence type="predicted"/>
<dbReference type="SUPFAM" id="SSF50729">
    <property type="entry name" value="PH domain-like"/>
    <property type="match status" value="1"/>
</dbReference>
<name>A0A0L0HDL9_SPIPD</name>
<dbReference type="GO" id="GO:0006897">
    <property type="term" value="P:endocytosis"/>
    <property type="evidence" value="ECO:0007669"/>
    <property type="project" value="InterPro"/>
</dbReference>
<dbReference type="GO" id="GO:0030125">
    <property type="term" value="C:clathrin vesicle coat"/>
    <property type="evidence" value="ECO:0007669"/>
    <property type="project" value="TreeGrafter"/>
</dbReference>
<feature type="compositionally biased region" description="Polar residues" evidence="1">
    <location>
        <begin position="200"/>
        <end position="215"/>
    </location>
</feature>
<feature type="compositionally biased region" description="Polar residues" evidence="1">
    <location>
        <begin position="157"/>
        <end position="166"/>
    </location>
</feature>
<evidence type="ECO:0000313" key="3">
    <source>
        <dbReference type="EMBL" id="KNC98858.1"/>
    </source>
</evidence>
<dbReference type="PANTHER" id="PTHR12847">
    <property type="entry name" value="ATP-BINDING CASSETTE ABC TRANSPORTER-RELATED"/>
    <property type="match status" value="1"/>
</dbReference>
<dbReference type="Proteomes" id="UP000053201">
    <property type="component" value="Unassembled WGS sequence"/>
</dbReference>
<feature type="domain" description="NECAP PHear" evidence="2">
    <location>
        <begin position="5"/>
        <end position="162"/>
    </location>
</feature>
<dbReference type="STRING" id="645134.A0A0L0HDL9"/>
<dbReference type="RefSeq" id="XP_016606898.1">
    <property type="nucleotide sequence ID" value="XM_016754039.1"/>
</dbReference>
<dbReference type="VEuPathDB" id="FungiDB:SPPG_05828"/>
<dbReference type="CDD" id="cd13228">
    <property type="entry name" value="PHear_NECAP"/>
    <property type="match status" value="1"/>
</dbReference>
<dbReference type="InParanoid" id="A0A0L0HDL9"/>
<dbReference type="PANTHER" id="PTHR12847:SF9">
    <property type="entry name" value="NECAP-LIKE PROTEIN CG9132"/>
    <property type="match status" value="1"/>
</dbReference>
<reference evidence="3 4" key="1">
    <citation type="submission" date="2009-08" db="EMBL/GenBank/DDBJ databases">
        <title>The Genome Sequence of Spizellomyces punctatus strain DAOM BR117.</title>
        <authorList>
            <consortium name="The Broad Institute Genome Sequencing Platform"/>
            <person name="Russ C."/>
            <person name="Cuomo C."/>
            <person name="Shea T."/>
            <person name="Young S.K."/>
            <person name="Zeng Q."/>
            <person name="Koehrsen M."/>
            <person name="Haas B."/>
            <person name="Borodovsky M."/>
            <person name="Guigo R."/>
            <person name="Alvarado L."/>
            <person name="Berlin A."/>
            <person name="Bochicchio J."/>
            <person name="Borenstein D."/>
            <person name="Chapman S."/>
            <person name="Chen Z."/>
            <person name="Engels R."/>
            <person name="Freedman E."/>
            <person name="Gellesch M."/>
            <person name="Goldberg J."/>
            <person name="Griggs A."/>
            <person name="Gujja S."/>
            <person name="Heiman D."/>
            <person name="Hepburn T."/>
            <person name="Howarth C."/>
            <person name="Jen D."/>
            <person name="Larson L."/>
            <person name="Lewis B."/>
            <person name="Mehta T."/>
            <person name="Park D."/>
            <person name="Pearson M."/>
            <person name="Roberts A."/>
            <person name="Saif S."/>
            <person name="Shenoy N."/>
            <person name="Sisk P."/>
            <person name="Stolte C."/>
            <person name="Sykes S."/>
            <person name="Thomson T."/>
            <person name="Walk T."/>
            <person name="White J."/>
            <person name="Yandava C."/>
            <person name="Burger G."/>
            <person name="Gray M.W."/>
            <person name="Holland P.W.H."/>
            <person name="King N."/>
            <person name="Lang F.B.F."/>
            <person name="Roger A.J."/>
            <person name="Ruiz-Trillo I."/>
            <person name="Lander E."/>
            <person name="Nusbaum C."/>
        </authorList>
    </citation>
    <scope>NUCLEOTIDE SEQUENCE [LARGE SCALE GENOMIC DNA]</scope>
    <source>
        <strain evidence="3 4">DAOM BR117</strain>
    </source>
</reference>
<dbReference type="InterPro" id="IPR012466">
    <property type="entry name" value="NECAP_PHear"/>
</dbReference>
<dbReference type="OrthoDB" id="10265489at2759"/>
<dbReference type="Gene3D" id="2.30.29.30">
    <property type="entry name" value="Pleckstrin-homology domain (PH domain)/Phosphotyrosine-binding domain (PTB)"/>
    <property type="match status" value="1"/>
</dbReference>
<sequence>MADEYESVLLVIRECYVYRVPPRSSTRGYRASDWDVNQHLWTGRLRVIAKGDNAVIQLEDANTGDIFAVSPYDPQSNSVEPVLDSSRYFVLRIVDPSSGHHAFVGMGFPDRSQAFDFNVALQDHVTRVKREKEKEQHQPGQPQGPKLDYSWKEGETISIQLGNTSTKSKRAPANNSNANTPIPFLPPPPSATKPATPLKSQQSIASKPSQPNSGDEWSDFTDFVSSSNTSTGNQAQSEQTTPANVPSGWTTF</sequence>
<protein>
    <recommendedName>
        <fullName evidence="2">NECAP PHear domain-containing protein</fullName>
    </recommendedName>
</protein>
<dbReference type="GeneID" id="27689179"/>